<feature type="transmembrane region" description="Helical" evidence="5">
    <location>
        <begin position="254"/>
        <end position="271"/>
    </location>
</feature>
<evidence type="ECO:0000259" key="6">
    <source>
        <dbReference type="Pfam" id="PF01699"/>
    </source>
</evidence>
<feature type="transmembrane region" description="Helical" evidence="5">
    <location>
        <begin position="204"/>
        <end position="224"/>
    </location>
</feature>
<dbReference type="Gene3D" id="1.20.1420.30">
    <property type="entry name" value="NCX, central ion-binding region"/>
    <property type="match status" value="1"/>
</dbReference>
<feature type="transmembrane region" description="Helical" evidence="5">
    <location>
        <begin position="42"/>
        <end position="61"/>
    </location>
</feature>
<dbReference type="Pfam" id="PF01699">
    <property type="entry name" value="Na_Ca_ex"/>
    <property type="match status" value="1"/>
</dbReference>
<keyword evidence="4 5" id="KW-0472">Membrane</keyword>
<reference evidence="7 8" key="1">
    <citation type="submission" date="2019-03" db="EMBL/GenBank/DDBJ databases">
        <title>Deep-cultivation of Planctomycetes and their phenomic and genomic characterization uncovers novel biology.</title>
        <authorList>
            <person name="Wiegand S."/>
            <person name="Jogler M."/>
            <person name="Boedeker C."/>
            <person name="Pinto D."/>
            <person name="Vollmers J."/>
            <person name="Rivas-Marin E."/>
            <person name="Kohn T."/>
            <person name="Peeters S.H."/>
            <person name="Heuer A."/>
            <person name="Rast P."/>
            <person name="Oberbeckmann S."/>
            <person name="Bunk B."/>
            <person name="Jeske O."/>
            <person name="Meyerdierks A."/>
            <person name="Storesund J.E."/>
            <person name="Kallscheuer N."/>
            <person name="Luecker S."/>
            <person name="Lage O.M."/>
            <person name="Pohl T."/>
            <person name="Merkel B.J."/>
            <person name="Hornburger P."/>
            <person name="Mueller R.-W."/>
            <person name="Bruemmer F."/>
            <person name="Labrenz M."/>
            <person name="Spormann A.M."/>
            <person name="Op den Camp H."/>
            <person name="Overmann J."/>
            <person name="Amann R."/>
            <person name="Jetten M.S.M."/>
            <person name="Mascher T."/>
            <person name="Medema M.H."/>
            <person name="Devos D.P."/>
            <person name="Kaster A.-K."/>
            <person name="Ovreas L."/>
            <person name="Rohde M."/>
            <person name="Galperin M.Y."/>
            <person name="Jogler C."/>
        </authorList>
    </citation>
    <scope>NUCLEOTIDE SEQUENCE [LARGE SCALE GENOMIC DNA]</scope>
    <source>
        <strain evidence="7 8">Enr13</strain>
    </source>
</reference>
<dbReference type="Proteomes" id="UP000319004">
    <property type="component" value="Chromosome"/>
</dbReference>
<comment type="subcellular location">
    <subcellularLocation>
        <location evidence="1">Membrane</location>
        <topology evidence="1">Multi-pass membrane protein</topology>
    </subcellularLocation>
</comment>
<proteinExistence type="predicted"/>
<dbReference type="InterPro" id="IPR044880">
    <property type="entry name" value="NCX_ion-bd_dom_sf"/>
</dbReference>
<dbReference type="RefSeq" id="WP_197455686.1">
    <property type="nucleotide sequence ID" value="NZ_CP037423.1"/>
</dbReference>
<feature type="transmembrane region" description="Helical" evidence="5">
    <location>
        <begin position="163"/>
        <end position="184"/>
    </location>
</feature>
<evidence type="ECO:0000256" key="3">
    <source>
        <dbReference type="ARBA" id="ARBA00022989"/>
    </source>
</evidence>
<feature type="transmembrane region" description="Helical" evidence="5">
    <location>
        <begin position="6"/>
        <end position="22"/>
    </location>
</feature>
<feature type="transmembrane region" description="Helical" evidence="5">
    <location>
        <begin position="124"/>
        <end position="142"/>
    </location>
</feature>
<evidence type="ECO:0000313" key="7">
    <source>
        <dbReference type="EMBL" id="QDV40408.1"/>
    </source>
</evidence>
<keyword evidence="8" id="KW-1185">Reference proteome</keyword>
<dbReference type="KEGG" id="snep:Enr13x_02140"/>
<evidence type="ECO:0000256" key="2">
    <source>
        <dbReference type="ARBA" id="ARBA00022692"/>
    </source>
</evidence>
<dbReference type="GO" id="GO:0055085">
    <property type="term" value="P:transmembrane transport"/>
    <property type="evidence" value="ECO:0007669"/>
    <property type="project" value="InterPro"/>
</dbReference>
<evidence type="ECO:0000256" key="5">
    <source>
        <dbReference type="SAM" id="Phobius"/>
    </source>
</evidence>
<gene>
    <name evidence="7" type="ORF">Enr13x_02140</name>
</gene>
<protein>
    <submittedName>
        <fullName evidence="7">Sodium/calcium exchanger protein</fullName>
    </submittedName>
</protein>
<dbReference type="AlphaFoldDB" id="A0A518HHU1"/>
<accession>A0A518HHU1</accession>
<dbReference type="EMBL" id="CP037423">
    <property type="protein sequence ID" value="QDV40408.1"/>
    <property type="molecule type" value="Genomic_DNA"/>
</dbReference>
<feature type="transmembrane region" description="Helical" evidence="5">
    <location>
        <begin position="67"/>
        <end position="88"/>
    </location>
</feature>
<name>A0A518HHU1_9BACT</name>
<evidence type="ECO:0000313" key="8">
    <source>
        <dbReference type="Proteomes" id="UP000319004"/>
    </source>
</evidence>
<keyword evidence="2 5" id="KW-0812">Transmembrane</keyword>
<sequence length="272" mass="29193">MPALTMIVSAAAIILLVKYGLLRGIDHIAGAMNWSAKARGQLTGYATSVPELVCLVAAGLAGVWEAGLWNIASSNIINVVLMLLAVTFYRQFGKLFNIRFLDEIVFAGLAVAVPIVLMKLGMDSQWYLVPVLLGFFVVYQLVDRRVNRPAKEKEESLEAVGNLHLGITLGVTTLIAIAVAGMFLGDATATVVDELKVHPAIAGWILGVVTSIPEMVSFFAVYAASKRDGQLGELNDTQEALDNLTGSNMANVGFVYPVGLFAYLMALIFWAG</sequence>
<dbReference type="InterPro" id="IPR004837">
    <property type="entry name" value="NaCa_Exmemb"/>
</dbReference>
<evidence type="ECO:0000256" key="4">
    <source>
        <dbReference type="ARBA" id="ARBA00023136"/>
    </source>
</evidence>
<organism evidence="7 8">
    <name type="scientific">Stieleria neptunia</name>
    <dbReference type="NCBI Taxonomy" id="2527979"/>
    <lineage>
        <taxon>Bacteria</taxon>
        <taxon>Pseudomonadati</taxon>
        <taxon>Planctomycetota</taxon>
        <taxon>Planctomycetia</taxon>
        <taxon>Pirellulales</taxon>
        <taxon>Pirellulaceae</taxon>
        <taxon>Stieleria</taxon>
    </lineage>
</organism>
<evidence type="ECO:0000256" key="1">
    <source>
        <dbReference type="ARBA" id="ARBA00004141"/>
    </source>
</evidence>
<feature type="transmembrane region" description="Helical" evidence="5">
    <location>
        <begin position="100"/>
        <end position="118"/>
    </location>
</feature>
<dbReference type="GO" id="GO:0016020">
    <property type="term" value="C:membrane"/>
    <property type="evidence" value="ECO:0007669"/>
    <property type="project" value="UniProtKB-SubCell"/>
</dbReference>
<keyword evidence="3 5" id="KW-1133">Transmembrane helix</keyword>
<feature type="domain" description="Sodium/calcium exchanger membrane region" evidence="6">
    <location>
        <begin position="171"/>
        <end position="261"/>
    </location>
</feature>